<reference evidence="1" key="1">
    <citation type="submission" date="2021-03" db="EMBL/GenBank/DDBJ databases">
        <title>Draft genome sequence of rust myrtle Austropuccinia psidii MF-1, a brazilian biotype.</title>
        <authorList>
            <person name="Quecine M.C."/>
            <person name="Pachon D.M.R."/>
            <person name="Bonatelli M.L."/>
            <person name="Correr F.H."/>
            <person name="Franceschini L.M."/>
            <person name="Leite T.F."/>
            <person name="Margarido G.R.A."/>
            <person name="Almeida C.A."/>
            <person name="Ferrarezi J.A."/>
            <person name="Labate C.A."/>
        </authorList>
    </citation>
    <scope>NUCLEOTIDE SEQUENCE</scope>
    <source>
        <strain evidence="1">MF-1</strain>
    </source>
</reference>
<proteinExistence type="predicted"/>
<evidence type="ECO:0000313" key="1">
    <source>
        <dbReference type="EMBL" id="MBW0497131.1"/>
    </source>
</evidence>
<sequence length="140" mass="16388">MRKTELNKTNKDTIKKVLRVQKQKGFLLINLHTRRPGPVCRLTAHMYRVHNFIKRLKHELEKLNHQHLYIPAYMLVVLVSDVGPTASTKHPKIFWVRDGPTYSWPCINTCFCKYTPTITNDCPRALFSIIERAEVTENNT</sequence>
<dbReference type="AlphaFoldDB" id="A0A9Q3D555"/>
<gene>
    <name evidence="1" type="ORF">O181_036846</name>
</gene>
<keyword evidence="2" id="KW-1185">Reference proteome</keyword>
<protein>
    <submittedName>
        <fullName evidence="1">Uncharacterized protein</fullName>
    </submittedName>
</protein>
<dbReference type="Proteomes" id="UP000765509">
    <property type="component" value="Unassembled WGS sequence"/>
</dbReference>
<comment type="caution">
    <text evidence="1">The sequence shown here is derived from an EMBL/GenBank/DDBJ whole genome shotgun (WGS) entry which is preliminary data.</text>
</comment>
<organism evidence="1 2">
    <name type="scientific">Austropuccinia psidii MF-1</name>
    <dbReference type="NCBI Taxonomy" id="1389203"/>
    <lineage>
        <taxon>Eukaryota</taxon>
        <taxon>Fungi</taxon>
        <taxon>Dikarya</taxon>
        <taxon>Basidiomycota</taxon>
        <taxon>Pucciniomycotina</taxon>
        <taxon>Pucciniomycetes</taxon>
        <taxon>Pucciniales</taxon>
        <taxon>Sphaerophragmiaceae</taxon>
        <taxon>Austropuccinia</taxon>
    </lineage>
</organism>
<accession>A0A9Q3D555</accession>
<evidence type="ECO:0000313" key="2">
    <source>
        <dbReference type="Proteomes" id="UP000765509"/>
    </source>
</evidence>
<name>A0A9Q3D555_9BASI</name>
<dbReference type="EMBL" id="AVOT02014011">
    <property type="protein sequence ID" value="MBW0497131.1"/>
    <property type="molecule type" value="Genomic_DNA"/>
</dbReference>